<comment type="caution">
    <text evidence="1">The sequence shown here is derived from an EMBL/GenBank/DDBJ whole genome shotgun (WGS) entry which is preliminary data.</text>
</comment>
<accession>A0A151Z6H6</accession>
<evidence type="ECO:0000313" key="2">
    <source>
        <dbReference type="Proteomes" id="UP000076078"/>
    </source>
</evidence>
<protein>
    <submittedName>
        <fullName evidence="1">Uncharacterized protein</fullName>
    </submittedName>
</protein>
<dbReference type="SUPFAM" id="SSF52047">
    <property type="entry name" value="RNI-like"/>
    <property type="match status" value="1"/>
</dbReference>
<organism evidence="1 2">
    <name type="scientific">Tieghemostelium lacteum</name>
    <name type="common">Slime mold</name>
    <name type="synonym">Dictyostelium lacteum</name>
    <dbReference type="NCBI Taxonomy" id="361077"/>
    <lineage>
        <taxon>Eukaryota</taxon>
        <taxon>Amoebozoa</taxon>
        <taxon>Evosea</taxon>
        <taxon>Eumycetozoa</taxon>
        <taxon>Dictyostelia</taxon>
        <taxon>Dictyosteliales</taxon>
        <taxon>Raperosteliaceae</taxon>
        <taxon>Tieghemostelium</taxon>
    </lineage>
</organism>
<proteinExistence type="predicted"/>
<dbReference type="AlphaFoldDB" id="A0A151Z6H6"/>
<dbReference type="EMBL" id="LODT01000039">
    <property type="protein sequence ID" value="KYQ89538.1"/>
    <property type="molecule type" value="Genomic_DNA"/>
</dbReference>
<keyword evidence="2" id="KW-1185">Reference proteome</keyword>
<gene>
    <name evidence="1" type="ORF">DLAC_09486</name>
</gene>
<dbReference type="InParanoid" id="A0A151Z6H6"/>
<dbReference type="InterPro" id="IPR032675">
    <property type="entry name" value="LRR_dom_sf"/>
</dbReference>
<dbReference type="Proteomes" id="UP000076078">
    <property type="component" value="Unassembled WGS sequence"/>
</dbReference>
<evidence type="ECO:0000313" key="1">
    <source>
        <dbReference type="EMBL" id="KYQ89538.1"/>
    </source>
</evidence>
<dbReference type="Gene3D" id="3.80.10.10">
    <property type="entry name" value="Ribonuclease Inhibitor"/>
    <property type="match status" value="1"/>
</dbReference>
<reference evidence="1 2" key="1">
    <citation type="submission" date="2015-12" db="EMBL/GenBank/DDBJ databases">
        <title>Dictyostelia acquired genes for synthesis and detection of signals that induce cell-type specialization by lateral gene transfer from prokaryotes.</title>
        <authorList>
            <person name="Gloeckner G."/>
            <person name="Schaap P."/>
        </authorList>
    </citation>
    <scope>NUCLEOTIDE SEQUENCE [LARGE SCALE GENOMIC DNA]</scope>
    <source>
        <strain evidence="1 2">TK</strain>
    </source>
</reference>
<name>A0A151Z6H6_TIELA</name>
<sequence length="551" mass="64383">MQIPFYILKYILICFRDIINQQSCIYFNRFFIINLSLVSKQFKKVVESLVYPSIDIHKPKHLDIIIRWLELGFNIQFVSFPSNLIQFNPKRLYKILKLIGSKPLDNNGDSISKTMITVPDNVEIFIEDIKKYLPDMENIFGNRKRIDFKVLIDNELLELYQRYRPMEYFTNVFYHCYRSTSKTSDFNTLMNKYQIKSLTYGRINSIIGFDLSIISIGTLVSLNLSMMNIDSSEVESILGNNPSIEKLRIANKIHFTGTNPQIISNSMSNLKNLRTLFIFLRSHQEPYTNLVKLLNNCQLLEELEFIISFSGFDPDLEVIEPKRVQKLILAKATGKRIPIETLWKSLSNIREMRINVLKLDPVKSILEHHRNLTKVQIHFQSKKLNLLAQLISGSLSITHYELRFTGRDTFDPLPLLESIKKSSIETLILNNFLDSFENEVIILNHATLHNLTISSLNSEITESICNNPHLKSVFINGDSSIQCFLDILHRNISLTSLGLRSIPNEDNFDQDWFKSKIREFWYKTNSNLFFELSYYSSKIKWNQSDAWKTFF</sequence>